<evidence type="ECO:0000256" key="3">
    <source>
        <dbReference type="ARBA" id="ARBA00022723"/>
    </source>
</evidence>
<dbReference type="PANTHER" id="PTHR30176">
    <property type="entry name" value="FERREDOXIN-TYPE PROTEIN NAPH"/>
    <property type="match status" value="1"/>
</dbReference>
<dbReference type="OrthoDB" id="9806398at2"/>
<dbReference type="GO" id="GO:0051539">
    <property type="term" value="F:4 iron, 4 sulfur cluster binding"/>
    <property type="evidence" value="ECO:0007669"/>
    <property type="project" value="UniProtKB-KW"/>
</dbReference>
<dbReference type="PROSITE" id="PS51379">
    <property type="entry name" value="4FE4S_FER_2"/>
    <property type="match status" value="2"/>
</dbReference>
<dbReference type="Gene3D" id="3.30.70.20">
    <property type="match status" value="2"/>
</dbReference>
<dbReference type="Proteomes" id="UP000045545">
    <property type="component" value="Unassembled WGS sequence"/>
</dbReference>
<keyword evidence="1" id="KW-0813">Transport</keyword>
<feature type="transmembrane region" description="Helical" evidence="7">
    <location>
        <begin position="81"/>
        <end position="99"/>
    </location>
</feature>
<evidence type="ECO:0000256" key="4">
    <source>
        <dbReference type="ARBA" id="ARBA00022982"/>
    </source>
</evidence>
<dbReference type="PANTHER" id="PTHR30176:SF3">
    <property type="entry name" value="FERREDOXIN-TYPE PROTEIN NAPH"/>
    <property type="match status" value="1"/>
</dbReference>
<keyword evidence="10" id="KW-1185">Reference proteome</keyword>
<name>A0A0E3W3K0_9FIRM</name>
<dbReference type="SUPFAM" id="SSF54862">
    <property type="entry name" value="4Fe-4S ferredoxins"/>
    <property type="match status" value="1"/>
</dbReference>
<feature type="transmembrane region" description="Helical" evidence="7">
    <location>
        <begin position="106"/>
        <end position="126"/>
    </location>
</feature>
<evidence type="ECO:0000256" key="1">
    <source>
        <dbReference type="ARBA" id="ARBA00022448"/>
    </source>
</evidence>
<evidence type="ECO:0000256" key="5">
    <source>
        <dbReference type="ARBA" id="ARBA00023004"/>
    </source>
</evidence>
<dbReference type="Pfam" id="PF14697">
    <property type="entry name" value="Fer4_21"/>
    <property type="match status" value="1"/>
</dbReference>
<keyword evidence="6" id="KW-0411">Iron-sulfur</keyword>
<keyword evidence="5" id="KW-0408">Iron</keyword>
<dbReference type="PROSITE" id="PS00198">
    <property type="entry name" value="4FE4S_FER_1"/>
    <property type="match status" value="1"/>
</dbReference>
<keyword evidence="2" id="KW-0004">4Fe-4S</keyword>
<evidence type="ECO:0000313" key="10">
    <source>
        <dbReference type="Proteomes" id="UP000045545"/>
    </source>
</evidence>
<dbReference type="STRING" id="690567.1222"/>
<feature type="domain" description="4Fe-4S ferredoxin-type" evidence="8">
    <location>
        <begin position="177"/>
        <end position="206"/>
    </location>
</feature>
<evidence type="ECO:0000259" key="8">
    <source>
        <dbReference type="PROSITE" id="PS51379"/>
    </source>
</evidence>
<dbReference type="Pfam" id="PF12801">
    <property type="entry name" value="Fer4_5"/>
    <property type="match status" value="2"/>
</dbReference>
<evidence type="ECO:0000256" key="7">
    <source>
        <dbReference type="SAM" id="Phobius"/>
    </source>
</evidence>
<feature type="domain" description="4Fe-4S ferredoxin-type" evidence="8">
    <location>
        <begin position="146"/>
        <end position="175"/>
    </location>
</feature>
<dbReference type="InterPro" id="IPR051684">
    <property type="entry name" value="Electron_Trans/Redox"/>
</dbReference>
<dbReference type="RefSeq" id="WP_046498624.1">
    <property type="nucleotide sequence ID" value="NZ_CGIH01000033.1"/>
</dbReference>
<dbReference type="GO" id="GO:0005886">
    <property type="term" value="C:plasma membrane"/>
    <property type="evidence" value="ECO:0007669"/>
    <property type="project" value="TreeGrafter"/>
</dbReference>
<evidence type="ECO:0000256" key="2">
    <source>
        <dbReference type="ARBA" id="ARBA00022485"/>
    </source>
</evidence>
<proteinExistence type="predicted"/>
<protein>
    <submittedName>
        <fullName evidence="9">4Fe-4S ferredoxin-type, iron-sulphur binding domain</fullName>
    </submittedName>
</protein>
<keyword evidence="7" id="KW-0472">Membrane</keyword>
<keyword evidence="7" id="KW-1133">Transmembrane helix</keyword>
<organism evidence="9 10">
    <name type="scientific">Syntrophomonas zehnderi OL-4</name>
    <dbReference type="NCBI Taxonomy" id="690567"/>
    <lineage>
        <taxon>Bacteria</taxon>
        <taxon>Bacillati</taxon>
        <taxon>Bacillota</taxon>
        <taxon>Clostridia</taxon>
        <taxon>Eubacteriales</taxon>
        <taxon>Syntrophomonadaceae</taxon>
        <taxon>Syntrophomonas</taxon>
    </lineage>
</organism>
<dbReference type="InterPro" id="IPR017900">
    <property type="entry name" value="4Fe4S_Fe_S_CS"/>
</dbReference>
<gene>
    <name evidence="9" type="ORF">1222</name>
</gene>
<accession>A0A0E3W3K0</accession>
<reference evidence="9 10" key="1">
    <citation type="submission" date="2015-03" db="EMBL/GenBank/DDBJ databases">
        <authorList>
            <person name="Murphy D."/>
        </authorList>
    </citation>
    <scope>NUCLEOTIDE SEQUENCE [LARGE SCALE GENOMIC DNA]</scope>
    <source>
        <strain evidence="9 10">OL-4</strain>
    </source>
</reference>
<keyword evidence="3" id="KW-0479">Metal-binding</keyword>
<sequence>MKWRRSIQIIFLALFVFLIIQGKQQIWILLFLAGLAGALWWGRFYCAWLCPINTTMEIVDGIYRRIGIERLPIPDWVKNKWVRVTMVLIFIATMLSILLTGKKIPVLLLWIIIGTGLSLFFVPALWHRYLCPYGAILNLTGSQARNSFVVDEENCIRCKKCSLVCPAGAIIKENPRDYPFIDKGLCLVCTQCTQVCPKDTIKYGRQQSFTRNVNSHSHSTVN</sequence>
<dbReference type="GO" id="GO:0046872">
    <property type="term" value="F:metal ion binding"/>
    <property type="evidence" value="ECO:0007669"/>
    <property type="project" value="UniProtKB-KW"/>
</dbReference>
<dbReference type="AlphaFoldDB" id="A0A0E3W3K0"/>
<keyword evidence="7" id="KW-0812">Transmembrane</keyword>
<keyword evidence="4" id="KW-0249">Electron transport</keyword>
<evidence type="ECO:0000313" key="9">
    <source>
        <dbReference type="EMBL" id="CFX88309.1"/>
    </source>
</evidence>
<evidence type="ECO:0000256" key="6">
    <source>
        <dbReference type="ARBA" id="ARBA00023014"/>
    </source>
</evidence>
<dbReference type="InterPro" id="IPR017896">
    <property type="entry name" value="4Fe4S_Fe-S-bd"/>
</dbReference>
<dbReference type="EMBL" id="CGIH01000033">
    <property type="protein sequence ID" value="CFX88309.1"/>
    <property type="molecule type" value="Genomic_DNA"/>
</dbReference>